<proteinExistence type="predicted"/>
<name>A0A1H1PRN8_9BRAD</name>
<dbReference type="EMBL" id="LT629750">
    <property type="protein sequence ID" value="SDS13942.1"/>
    <property type="molecule type" value="Genomic_DNA"/>
</dbReference>
<sequence length="63" mass="7070">MNKSDAGFDYDRYRRLLAEADSEVKRLAFINLLIDEKAKDKLALDSIRATLVGMGITTPPRAD</sequence>
<evidence type="ECO:0000313" key="1">
    <source>
        <dbReference type="EMBL" id="SDS13942.1"/>
    </source>
</evidence>
<reference evidence="2" key="1">
    <citation type="submission" date="2016-10" db="EMBL/GenBank/DDBJ databases">
        <authorList>
            <person name="Varghese N."/>
            <person name="Submissions S."/>
        </authorList>
    </citation>
    <scope>NUCLEOTIDE SEQUENCE [LARGE SCALE GENOMIC DNA]</scope>
    <source>
        <strain evidence="2">GAS369</strain>
    </source>
</reference>
<dbReference type="AlphaFoldDB" id="A0A1H1PRN8"/>
<accession>A0A1H1PRN8</accession>
<dbReference type="RefSeq" id="WP_146686562.1">
    <property type="nucleotide sequence ID" value="NZ_LT629750.1"/>
</dbReference>
<gene>
    <name evidence="1" type="ORF">SAMN05444158_1129</name>
</gene>
<keyword evidence="2" id="KW-1185">Reference proteome</keyword>
<organism evidence="1 2">
    <name type="scientific">Bradyrhizobium canariense</name>
    <dbReference type="NCBI Taxonomy" id="255045"/>
    <lineage>
        <taxon>Bacteria</taxon>
        <taxon>Pseudomonadati</taxon>
        <taxon>Pseudomonadota</taxon>
        <taxon>Alphaproteobacteria</taxon>
        <taxon>Hyphomicrobiales</taxon>
        <taxon>Nitrobacteraceae</taxon>
        <taxon>Bradyrhizobium</taxon>
    </lineage>
</organism>
<dbReference type="Proteomes" id="UP000243904">
    <property type="component" value="Chromosome I"/>
</dbReference>
<evidence type="ECO:0000313" key="2">
    <source>
        <dbReference type="Proteomes" id="UP000243904"/>
    </source>
</evidence>
<protein>
    <submittedName>
        <fullName evidence="1">Uncharacterized protein</fullName>
    </submittedName>
</protein>